<protein>
    <submittedName>
        <fullName evidence="1">Uncharacterized protein</fullName>
    </submittedName>
</protein>
<proteinExistence type="predicted"/>
<dbReference type="EMBL" id="QZEY01000027">
    <property type="protein sequence ID" value="RJL21038.1"/>
    <property type="molecule type" value="Genomic_DNA"/>
</dbReference>
<dbReference type="AlphaFoldDB" id="A0A3A4A004"/>
<dbReference type="RefSeq" id="WP_119931499.1">
    <property type="nucleotide sequence ID" value="NZ_QZEY01000027.1"/>
</dbReference>
<accession>A0A3A4A004</accession>
<reference evidence="1 2" key="1">
    <citation type="submission" date="2018-09" db="EMBL/GenBank/DDBJ databases">
        <title>YIM 75507 draft genome.</title>
        <authorList>
            <person name="Tang S."/>
            <person name="Feng Y."/>
        </authorList>
    </citation>
    <scope>NUCLEOTIDE SEQUENCE [LARGE SCALE GENOMIC DNA]</scope>
    <source>
        <strain evidence="1 2">YIM 75507</strain>
    </source>
</reference>
<gene>
    <name evidence="1" type="ORF">D5H75_38135</name>
</gene>
<sequence>MGLLRHRVQTALLQLNHPTDREIVETAAWGATSVLHPADLPHQSRLYQRVRQAAHAAHARARVPAVHGTPTPADLGAEAADAATRVMTERLADHRGLLARAAVSTMRVFHGPIWAFSDQRLWLLAGYVADLAGGTWLLTDPEGRGCWDRDYPLASLPDGTPVTPPYQYGPNDDSYVSDQPAAPTAYLLADDGDHPAETTELYGHRVIHTELRAIRLLDLEPSHPLMGAGWPLEDLDRAARMFPSN</sequence>
<dbReference type="Proteomes" id="UP000265768">
    <property type="component" value="Unassembled WGS sequence"/>
</dbReference>
<comment type="caution">
    <text evidence="1">The sequence shown here is derived from an EMBL/GenBank/DDBJ whole genome shotgun (WGS) entry which is preliminary data.</text>
</comment>
<keyword evidence="2" id="KW-1185">Reference proteome</keyword>
<organism evidence="1 2">
    <name type="scientific">Bailinhaonella thermotolerans</name>
    <dbReference type="NCBI Taxonomy" id="1070861"/>
    <lineage>
        <taxon>Bacteria</taxon>
        <taxon>Bacillati</taxon>
        <taxon>Actinomycetota</taxon>
        <taxon>Actinomycetes</taxon>
        <taxon>Streptosporangiales</taxon>
        <taxon>Streptosporangiaceae</taxon>
        <taxon>Bailinhaonella</taxon>
    </lineage>
</organism>
<name>A0A3A4A004_9ACTN</name>
<dbReference type="OrthoDB" id="3536252at2"/>
<evidence type="ECO:0000313" key="2">
    <source>
        <dbReference type="Proteomes" id="UP000265768"/>
    </source>
</evidence>
<evidence type="ECO:0000313" key="1">
    <source>
        <dbReference type="EMBL" id="RJL21038.1"/>
    </source>
</evidence>